<evidence type="ECO:0000256" key="8">
    <source>
        <dbReference type="ARBA" id="ARBA00022842"/>
    </source>
</evidence>
<evidence type="ECO:0000256" key="2">
    <source>
        <dbReference type="ARBA" id="ARBA00003138"/>
    </source>
</evidence>
<gene>
    <name evidence="12" type="primary">pfkA</name>
    <name evidence="14" type="ORF">HNR50_000529</name>
</gene>
<dbReference type="InterPro" id="IPR050929">
    <property type="entry name" value="PFKA"/>
</dbReference>
<comment type="similarity">
    <text evidence="12">Belongs to the phosphofructokinase type A (PFKA) family. PPi-dependent PFK group II subfamily. Atypical ATP-dependent clade 'X' sub-subfamily.</text>
</comment>
<comment type="cofactor">
    <cofactor evidence="1 12">
        <name>Mg(2+)</name>
        <dbReference type="ChEBI" id="CHEBI:18420"/>
    </cofactor>
</comment>
<feature type="binding site" evidence="12">
    <location>
        <begin position="246"/>
        <end position="248"/>
    </location>
    <ligand>
        <name>substrate</name>
    </ligand>
</feature>
<evidence type="ECO:0000256" key="9">
    <source>
        <dbReference type="ARBA" id="ARBA00023152"/>
    </source>
</evidence>
<evidence type="ECO:0000256" key="7">
    <source>
        <dbReference type="ARBA" id="ARBA00022840"/>
    </source>
</evidence>
<feature type="active site" description="Proton acceptor" evidence="12">
    <location>
        <position position="203"/>
    </location>
</feature>
<dbReference type="HAMAP" id="MF_01981">
    <property type="entry name" value="Phosphofructokinase_II_X"/>
    <property type="match status" value="1"/>
</dbReference>
<dbReference type="PRINTS" id="PR00476">
    <property type="entry name" value="PHFRCTKINASE"/>
</dbReference>
<keyword evidence="12" id="KW-0963">Cytoplasm</keyword>
<dbReference type="NCBIfam" id="NF005301">
    <property type="entry name" value="PRK06830.1"/>
    <property type="match status" value="1"/>
</dbReference>
<keyword evidence="7 12" id="KW-0067">ATP-binding</keyword>
<comment type="caution">
    <text evidence="14">The sequence shown here is derived from an EMBL/GenBank/DDBJ whole genome shotgun (WGS) entry which is preliminary data.</text>
</comment>
<evidence type="ECO:0000256" key="4">
    <source>
        <dbReference type="ARBA" id="ARBA00022723"/>
    </source>
</evidence>
<sequence length="433" mass="47347">MNQKIDFTITKLGKNTVKSPIPYSVEKDKGGARFVSDDEFILPSNTLKEQNTDSLLEKAGPREMIYFNPNHVHAGIVTCGGLCPGLNDVIRAVVRTLWYRYGVQRITGVRMGYKGFLPEYNLPVKELNPYIVDHIHNMGGSILGSSRGGSDTVRIVDAMERMNLNILFTIGGDGTQRGALAITKEIKKRNLNIAVIGVPKTIDNDLSFIHKSFGFDTAVERAVEAVNTAHTEAKSAIDGVGLVKLMGRESGFIAAHTSLATSEVNFCLIPEAEFSLEGENGLLKKLEERLDARHHAVIVVAEGAGQNLLEASGETDESGNKRLADIGLFLKEKITAHFKKIGRESSLKYIDPGYMIRASAANPVDSLYCARLGANAVHAAMSGRTGMLISQWNNAFVHVPIDMAVSKKNCVDPEGSLWRDVIESTRQPARMHD</sequence>
<dbReference type="FunFam" id="3.40.50.450:FF:000002">
    <property type="entry name" value="ATP-dependent 6-phosphofructokinase"/>
    <property type="match status" value="1"/>
</dbReference>
<comment type="subunit">
    <text evidence="12">Homodimer.</text>
</comment>
<dbReference type="GO" id="GO:0047334">
    <property type="term" value="F:diphosphate-fructose-6-phosphate 1-phosphotransferase activity"/>
    <property type="evidence" value="ECO:0007669"/>
    <property type="project" value="UniProtKB-EC"/>
</dbReference>
<dbReference type="GO" id="GO:0005524">
    <property type="term" value="F:ATP binding"/>
    <property type="evidence" value="ECO:0007669"/>
    <property type="project" value="UniProtKB-KW"/>
</dbReference>
<dbReference type="Gene3D" id="3.40.50.450">
    <property type="match status" value="1"/>
</dbReference>
<dbReference type="GO" id="GO:0046872">
    <property type="term" value="F:metal ion binding"/>
    <property type="evidence" value="ECO:0007669"/>
    <property type="project" value="UniProtKB-KW"/>
</dbReference>
<feature type="binding site" evidence="12">
    <location>
        <position position="173"/>
    </location>
    <ligand>
        <name>Mg(2+)</name>
        <dbReference type="ChEBI" id="CHEBI:18420"/>
        <note>catalytic</note>
    </ligand>
</feature>
<dbReference type="Proteomes" id="UP000587760">
    <property type="component" value="Unassembled WGS sequence"/>
</dbReference>
<protein>
    <recommendedName>
        <fullName evidence="12">ATP-dependent 6-phosphofructokinase</fullName>
        <shortName evidence="12">ATP-PFK</shortName>
        <shortName evidence="12">Phosphofructokinase</shortName>
        <ecNumber evidence="12">2.7.1.11</ecNumber>
    </recommendedName>
    <alternativeName>
        <fullName evidence="12">Phosphohexokinase</fullName>
    </alternativeName>
</protein>
<keyword evidence="5 12" id="KW-0547">Nucleotide-binding</keyword>
<feature type="binding site" evidence="12">
    <location>
        <begin position="354"/>
        <end position="357"/>
    </location>
    <ligand>
        <name>substrate</name>
    </ligand>
</feature>
<dbReference type="PIRSF" id="PIRSF000534">
    <property type="entry name" value="PPi_PFK_TP0108"/>
    <property type="match status" value="1"/>
</dbReference>
<feature type="binding site" evidence="12">
    <location>
        <position position="81"/>
    </location>
    <ligand>
        <name>ATP</name>
        <dbReference type="ChEBI" id="CHEBI:30616"/>
    </ligand>
</feature>
<evidence type="ECO:0000313" key="14">
    <source>
        <dbReference type="EMBL" id="MBB6478896.1"/>
    </source>
</evidence>
<comment type="pathway">
    <text evidence="12">Carbohydrate degradation; glycolysis; D-glyceraldehyde 3-phosphate and glycerone phosphate from D-glucose: step 3/4.</text>
</comment>
<feature type="site" description="Important for substrate specificity; cannot use PPi as phosphoryl donor" evidence="12">
    <location>
        <position position="174"/>
    </location>
</feature>
<comment type="function">
    <text evidence="12">Catalyzes the phosphorylation of D-fructose 6-phosphate to fructose 1,6-bisphosphate by ATP, the first committing step of glycolysis.</text>
</comment>
<feature type="binding site" evidence="12">
    <location>
        <begin position="201"/>
        <end position="203"/>
    </location>
    <ligand>
        <name>substrate</name>
    </ligand>
</feature>
<evidence type="ECO:0000256" key="6">
    <source>
        <dbReference type="ARBA" id="ARBA00022777"/>
    </source>
</evidence>
<keyword evidence="8 12" id="KW-0460">Magnesium</keyword>
<dbReference type="Pfam" id="PF00365">
    <property type="entry name" value="PFK"/>
    <property type="match status" value="1"/>
</dbReference>
<dbReference type="SUPFAM" id="SSF53784">
    <property type="entry name" value="Phosphofructokinase"/>
    <property type="match status" value="1"/>
</dbReference>
<accession>A0A841R504</accession>
<evidence type="ECO:0000256" key="12">
    <source>
        <dbReference type="HAMAP-Rule" id="MF_01981"/>
    </source>
</evidence>
<dbReference type="PANTHER" id="PTHR45770">
    <property type="entry name" value="ATP-DEPENDENT 6-PHOSPHOFRUCTOKINASE 1"/>
    <property type="match status" value="1"/>
</dbReference>
<dbReference type="GO" id="GO:0006002">
    <property type="term" value="P:fructose 6-phosphate metabolic process"/>
    <property type="evidence" value="ECO:0007669"/>
    <property type="project" value="InterPro"/>
</dbReference>
<evidence type="ECO:0000256" key="1">
    <source>
        <dbReference type="ARBA" id="ARBA00001946"/>
    </source>
</evidence>
<evidence type="ECO:0000259" key="13">
    <source>
        <dbReference type="Pfam" id="PF00365"/>
    </source>
</evidence>
<evidence type="ECO:0000256" key="3">
    <source>
        <dbReference type="ARBA" id="ARBA00022679"/>
    </source>
</evidence>
<evidence type="ECO:0000256" key="10">
    <source>
        <dbReference type="ARBA" id="ARBA00048070"/>
    </source>
</evidence>
<dbReference type="InterPro" id="IPR035966">
    <property type="entry name" value="PKF_sf"/>
</dbReference>
<dbReference type="InterPro" id="IPR022953">
    <property type="entry name" value="ATP_PFK"/>
</dbReference>
<dbReference type="GO" id="GO:0003872">
    <property type="term" value="F:6-phosphofructokinase activity"/>
    <property type="evidence" value="ECO:0007669"/>
    <property type="project" value="UniProtKB-UniRule"/>
</dbReference>
<name>A0A841R504_9SPIO</name>
<keyword evidence="9 12" id="KW-0324">Glycolysis</keyword>
<dbReference type="EMBL" id="JACHGJ010000001">
    <property type="protein sequence ID" value="MBB6478896.1"/>
    <property type="molecule type" value="Genomic_DNA"/>
</dbReference>
<evidence type="ECO:0000256" key="5">
    <source>
        <dbReference type="ARBA" id="ARBA00022741"/>
    </source>
</evidence>
<organism evidence="14 15">
    <name type="scientific">Spirochaeta isovalerica</name>
    <dbReference type="NCBI Taxonomy" id="150"/>
    <lineage>
        <taxon>Bacteria</taxon>
        <taxon>Pseudomonadati</taxon>
        <taxon>Spirochaetota</taxon>
        <taxon>Spirochaetia</taxon>
        <taxon>Spirochaetales</taxon>
        <taxon>Spirochaetaceae</taxon>
        <taxon>Spirochaeta</taxon>
    </lineage>
</organism>
<evidence type="ECO:0000313" key="15">
    <source>
        <dbReference type="Proteomes" id="UP000587760"/>
    </source>
</evidence>
<feature type="binding site" evidence="12">
    <location>
        <position position="302"/>
    </location>
    <ligand>
        <name>substrate</name>
    </ligand>
</feature>
<feature type="binding site" evidence="12">
    <location>
        <begin position="147"/>
        <end position="148"/>
    </location>
    <ligand>
        <name>ATP</name>
        <dbReference type="ChEBI" id="CHEBI:30616"/>
    </ligand>
</feature>
<feature type="binding site" evidence="12">
    <location>
        <begin position="172"/>
        <end position="175"/>
    </location>
    <ligand>
        <name>ATP</name>
        <dbReference type="ChEBI" id="CHEBI:30616"/>
    </ligand>
</feature>
<dbReference type="UniPathway" id="UPA00109">
    <property type="reaction ID" value="UER00182"/>
</dbReference>
<dbReference type="AlphaFoldDB" id="A0A841R504"/>
<dbReference type="InterPro" id="IPR000023">
    <property type="entry name" value="Phosphofructokinase_dom"/>
</dbReference>
<comment type="catalytic activity">
    <reaction evidence="10 12">
        <text>beta-D-fructose 6-phosphate + ATP = beta-D-fructose 1,6-bisphosphate + ADP + H(+)</text>
        <dbReference type="Rhea" id="RHEA:16109"/>
        <dbReference type="ChEBI" id="CHEBI:15378"/>
        <dbReference type="ChEBI" id="CHEBI:30616"/>
        <dbReference type="ChEBI" id="CHEBI:32966"/>
        <dbReference type="ChEBI" id="CHEBI:57634"/>
        <dbReference type="ChEBI" id="CHEBI:456216"/>
        <dbReference type="EC" id="2.7.1.11"/>
    </reaction>
</comment>
<evidence type="ECO:0000256" key="11">
    <source>
        <dbReference type="ARBA" id="ARBA00048072"/>
    </source>
</evidence>
<comment type="catalytic activity">
    <reaction evidence="11">
        <text>beta-D-fructose 6-phosphate + diphosphate = beta-D-fructose 1,6-bisphosphate + phosphate + H(+)</text>
        <dbReference type="Rhea" id="RHEA:13613"/>
        <dbReference type="ChEBI" id="CHEBI:15378"/>
        <dbReference type="ChEBI" id="CHEBI:32966"/>
        <dbReference type="ChEBI" id="CHEBI:33019"/>
        <dbReference type="ChEBI" id="CHEBI:43474"/>
        <dbReference type="ChEBI" id="CHEBI:57634"/>
        <dbReference type="EC" id="2.7.1.90"/>
    </reaction>
</comment>
<keyword evidence="3 12" id="KW-0808">Transferase</keyword>
<dbReference type="RefSeq" id="WP_184743328.1">
    <property type="nucleotide sequence ID" value="NZ_JACHGJ010000001.1"/>
</dbReference>
<dbReference type="EC" id="2.7.1.11" evidence="12"/>
<proteinExistence type="inferred from homology"/>
<dbReference type="InterPro" id="IPR012004">
    <property type="entry name" value="PyroP-dep_PFK_TP0108"/>
</dbReference>
<feature type="domain" description="Phosphofructokinase" evidence="13">
    <location>
        <begin position="74"/>
        <end position="379"/>
    </location>
</feature>
<keyword evidence="4 12" id="KW-0479">Metal-binding</keyword>
<keyword evidence="15" id="KW-1185">Reference proteome</keyword>
<dbReference type="GO" id="GO:0005737">
    <property type="term" value="C:cytoplasm"/>
    <property type="evidence" value="ECO:0007669"/>
    <property type="project" value="UniProtKB-SubCell"/>
</dbReference>
<comment type="subcellular location">
    <subcellularLocation>
        <location evidence="12">Cytoplasm</location>
    </subcellularLocation>
</comment>
<keyword evidence="6 12" id="KW-0418">Kinase</keyword>
<comment type="function">
    <text evidence="2">Catalyzes the phosphorylation of D-fructose 6-phosphate, the first committing step of glycolysis. Uses inorganic phosphate (PPi) as phosphoryl donor instead of ATP like common ATP-dependent phosphofructokinases (ATP-PFKs), which renders the reaction reversible, and can thus function both in glycolysis and gluconeogenesis. Consistently, PPi-PFK can replace the enzymes of both the forward (ATP-PFK) and reverse (fructose-bisphosphatase (FBPase)) reactions.</text>
</comment>
<reference evidence="14 15" key="1">
    <citation type="submission" date="2020-08" db="EMBL/GenBank/DDBJ databases">
        <title>Genomic Encyclopedia of Type Strains, Phase IV (KMG-IV): sequencing the most valuable type-strain genomes for metagenomic binning, comparative biology and taxonomic classification.</title>
        <authorList>
            <person name="Goeker M."/>
        </authorList>
    </citation>
    <scope>NUCLEOTIDE SEQUENCE [LARGE SCALE GENOMIC DNA]</scope>
    <source>
        <strain evidence="14 15">DSM 2461</strain>
    </source>
</reference>